<proteinExistence type="inferred from homology"/>
<sequence length="373" mass="41037">MRTRMAGVNSFAVGRLGLGRSRSLMVRSLSVEAKKIEKVVGSLDDVKGGDLDPFQVFSAELKDISLAMQETVRISGVPTLDRAARYFLERSGKLFRPATMLLLASAAGGGIVLPSQRRLAEITEMIHTASLLHDDVIDVSDTRRGAKTVNSMLGNHVAVLAGDFVLARASAALARLNNCDVVSVLAQVIENLVRGEVIQINVSSTKASGWEDYFKVYLEKTYHKTASLIANSCRAVLMLGGQRHEICDAGFEFGKHLGLCFQLIDDALDITAVEADLGKPTCADLKSGNSTGPVLFAMREFPELQAYVKRRFQRHGDVEYALEKIKQSNGVEQTVKMAEEHAFRARESLSRFEESSSRIALENLTKILLHRRR</sequence>
<dbReference type="PANTHER" id="PTHR12001">
    <property type="entry name" value="GERANYLGERANYL PYROPHOSPHATE SYNTHASE"/>
    <property type="match status" value="1"/>
</dbReference>
<dbReference type="CDD" id="cd00685">
    <property type="entry name" value="Trans_IPPS_HT"/>
    <property type="match status" value="1"/>
</dbReference>
<dbReference type="SFLD" id="SFLDS00005">
    <property type="entry name" value="Isoprenoid_Synthase_Type_I"/>
    <property type="match status" value="1"/>
</dbReference>
<dbReference type="GO" id="GO:1990234">
    <property type="term" value="C:transferase complex"/>
    <property type="evidence" value="ECO:0007669"/>
    <property type="project" value="TreeGrafter"/>
</dbReference>
<evidence type="ECO:0000256" key="3">
    <source>
        <dbReference type="ARBA" id="ARBA00022679"/>
    </source>
</evidence>
<dbReference type="PROSITE" id="PS00723">
    <property type="entry name" value="POLYPRENYL_SYNTHASE_1"/>
    <property type="match status" value="1"/>
</dbReference>
<evidence type="ECO:0000256" key="6">
    <source>
        <dbReference type="ARBA" id="ARBA00023229"/>
    </source>
</evidence>
<dbReference type="InterPro" id="IPR033749">
    <property type="entry name" value="Polyprenyl_synt_CS"/>
</dbReference>
<dbReference type="PANTHER" id="PTHR12001:SF69">
    <property type="entry name" value="ALL TRANS-POLYPRENYL-DIPHOSPHATE SYNTHASE PDSS1"/>
    <property type="match status" value="1"/>
</dbReference>
<keyword evidence="6" id="KW-0414">Isoprene biosynthesis</keyword>
<gene>
    <name evidence="8" type="ORF">RMAR00112_LOCUS19267</name>
</gene>
<evidence type="ECO:0000256" key="2">
    <source>
        <dbReference type="ARBA" id="ARBA00006706"/>
    </source>
</evidence>
<dbReference type="GO" id="GO:0004659">
    <property type="term" value="F:prenyltransferase activity"/>
    <property type="evidence" value="ECO:0007669"/>
    <property type="project" value="InterPro"/>
</dbReference>
<dbReference type="EMBL" id="HBHW01024902">
    <property type="protein sequence ID" value="CAE0051267.1"/>
    <property type="molecule type" value="Transcribed_RNA"/>
</dbReference>
<reference evidence="8" key="1">
    <citation type="submission" date="2021-01" db="EMBL/GenBank/DDBJ databases">
        <authorList>
            <person name="Corre E."/>
            <person name="Pelletier E."/>
            <person name="Niang G."/>
            <person name="Scheremetjew M."/>
            <person name="Finn R."/>
            <person name="Kale V."/>
            <person name="Holt S."/>
            <person name="Cochrane G."/>
            <person name="Meng A."/>
            <person name="Brown T."/>
            <person name="Cohen L."/>
        </authorList>
    </citation>
    <scope>NUCLEOTIDE SEQUENCE</scope>
    <source>
        <strain evidence="8">CCMP 769</strain>
    </source>
</reference>
<dbReference type="InterPro" id="IPR000092">
    <property type="entry name" value="Polyprenyl_synt"/>
</dbReference>
<dbReference type="Pfam" id="PF00348">
    <property type="entry name" value="polyprenyl_synt"/>
    <property type="match status" value="1"/>
</dbReference>
<keyword evidence="4" id="KW-0479">Metal-binding</keyword>
<comment type="cofactor">
    <cofactor evidence="1">
        <name>Mg(2+)</name>
        <dbReference type="ChEBI" id="CHEBI:18420"/>
    </cofactor>
</comment>
<dbReference type="SUPFAM" id="SSF48576">
    <property type="entry name" value="Terpenoid synthases"/>
    <property type="match status" value="1"/>
</dbReference>
<evidence type="ECO:0000256" key="7">
    <source>
        <dbReference type="RuleBase" id="RU004466"/>
    </source>
</evidence>
<comment type="similarity">
    <text evidence="2 7">Belongs to the FPP/GGPP synthase family.</text>
</comment>
<dbReference type="GO" id="GO:0006744">
    <property type="term" value="P:ubiquinone biosynthetic process"/>
    <property type="evidence" value="ECO:0007669"/>
    <property type="project" value="TreeGrafter"/>
</dbReference>
<accession>A0A7S2ZVA5</accession>
<evidence type="ECO:0000256" key="5">
    <source>
        <dbReference type="ARBA" id="ARBA00022842"/>
    </source>
</evidence>
<name>A0A7S2ZVA5_9RHOD</name>
<evidence type="ECO:0000256" key="1">
    <source>
        <dbReference type="ARBA" id="ARBA00001946"/>
    </source>
</evidence>
<keyword evidence="3 7" id="KW-0808">Transferase</keyword>
<dbReference type="Gene3D" id="1.10.600.10">
    <property type="entry name" value="Farnesyl Diphosphate Synthase"/>
    <property type="match status" value="1"/>
</dbReference>
<dbReference type="InterPro" id="IPR008949">
    <property type="entry name" value="Isoprenoid_synthase_dom_sf"/>
</dbReference>
<dbReference type="GO" id="GO:0008299">
    <property type="term" value="P:isoprenoid biosynthetic process"/>
    <property type="evidence" value="ECO:0007669"/>
    <property type="project" value="UniProtKB-KW"/>
</dbReference>
<keyword evidence="5" id="KW-0460">Magnesium</keyword>
<protein>
    <submittedName>
        <fullName evidence="8">Uncharacterized protein</fullName>
    </submittedName>
</protein>
<dbReference type="AlphaFoldDB" id="A0A7S2ZVA5"/>
<evidence type="ECO:0000256" key="4">
    <source>
        <dbReference type="ARBA" id="ARBA00022723"/>
    </source>
</evidence>
<dbReference type="GO" id="GO:0046872">
    <property type="term" value="F:metal ion binding"/>
    <property type="evidence" value="ECO:0007669"/>
    <property type="project" value="UniProtKB-KW"/>
</dbReference>
<organism evidence="8">
    <name type="scientific">Rhodosorus marinus</name>
    <dbReference type="NCBI Taxonomy" id="101924"/>
    <lineage>
        <taxon>Eukaryota</taxon>
        <taxon>Rhodophyta</taxon>
        <taxon>Stylonematophyceae</taxon>
        <taxon>Stylonematales</taxon>
        <taxon>Stylonemataceae</taxon>
        <taxon>Rhodosorus</taxon>
    </lineage>
</organism>
<evidence type="ECO:0000313" key="8">
    <source>
        <dbReference type="EMBL" id="CAE0051267.1"/>
    </source>
</evidence>